<dbReference type="InterPro" id="IPR051182">
    <property type="entry name" value="Euk_NMN_adenylyltrnsfrase"/>
</dbReference>
<dbReference type="GO" id="GO:0009435">
    <property type="term" value="P:NAD+ biosynthetic process"/>
    <property type="evidence" value="ECO:0007669"/>
    <property type="project" value="TreeGrafter"/>
</dbReference>
<dbReference type="InterPro" id="IPR004821">
    <property type="entry name" value="Cyt_trans-like"/>
</dbReference>
<dbReference type="PANTHER" id="PTHR12039:SF0">
    <property type="entry name" value="NICOTINAMIDE-NUCLEOTIDE ADENYLYLTRANSFERASE"/>
    <property type="match status" value="1"/>
</dbReference>
<evidence type="ECO:0000259" key="1">
    <source>
        <dbReference type="Pfam" id="PF01467"/>
    </source>
</evidence>
<dbReference type="SUPFAM" id="SSF52374">
    <property type="entry name" value="Nucleotidylyl transferase"/>
    <property type="match status" value="1"/>
</dbReference>
<keyword evidence="2" id="KW-0808">Transferase</keyword>
<keyword evidence="3" id="KW-1185">Reference proteome</keyword>
<accession>A0A4Z1SKS0</accession>
<dbReference type="OrthoDB" id="422187at2759"/>
<feature type="domain" description="Cytidyltransferase-like" evidence="1">
    <location>
        <begin position="6"/>
        <end position="130"/>
    </location>
</feature>
<dbReference type="PANTHER" id="PTHR12039">
    <property type="entry name" value="NICOTINAMIDE MONONUCLEOTIDE ADENYLYLTRANSFERASE"/>
    <property type="match status" value="1"/>
</dbReference>
<evidence type="ECO:0000313" key="3">
    <source>
        <dbReference type="Proteomes" id="UP000315496"/>
    </source>
</evidence>
<proteinExistence type="predicted"/>
<dbReference type="GO" id="GO:0004515">
    <property type="term" value="F:nicotinate-nucleotide adenylyltransferase activity"/>
    <property type="evidence" value="ECO:0007669"/>
    <property type="project" value="TreeGrafter"/>
</dbReference>
<comment type="caution">
    <text evidence="2">The sequence shown here is derived from an EMBL/GenBank/DDBJ whole genome shotgun (WGS) entry which is preliminary data.</text>
</comment>
<dbReference type="VEuPathDB" id="GiardiaDB:GMRT_13282"/>
<organism evidence="2 3">
    <name type="scientific">Giardia muris</name>
    <dbReference type="NCBI Taxonomy" id="5742"/>
    <lineage>
        <taxon>Eukaryota</taxon>
        <taxon>Metamonada</taxon>
        <taxon>Diplomonadida</taxon>
        <taxon>Hexamitidae</taxon>
        <taxon>Giardiinae</taxon>
        <taxon>Giardia</taxon>
    </lineage>
</organism>
<dbReference type="GO" id="GO:0000309">
    <property type="term" value="F:nicotinamide-nucleotide adenylyltransferase activity"/>
    <property type="evidence" value="ECO:0007669"/>
    <property type="project" value="TreeGrafter"/>
</dbReference>
<name>A0A4Z1SKS0_GIAMU</name>
<dbReference type="EMBL" id="VDLU01000005">
    <property type="protein sequence ID" value="TNJ26246.1"/>
    <property type="molecule type" value="Genomic_DNA"/>
</dbReference>
<gene>
    <name evidence="2" type="ORF">GMRT_13282</name>
</gene>
<dbReference type="Gene3D" id="3.40.50.620">
    <property type="entry name" value="HUPs"/>
    <property type="match status" value="1"/>
</dbReference>
<evidence type="ECO:0000313" key="2">
    <source>
        <dbReference type="EMBL" id="TNJ26246.1"/>
    </source>
</evidence>
<dbReference type="Pfam" id="PF01467">
    <property type="entry name" value="CTP_transf_like"/>
    <property type="match status" value="1"/>
</dbReference>
<sequence length="257" mass="28570">MSAVIVYCGSFDPITKSHIAALDGAIDFLETEIEANTPKELGGRGVYRTYLSPIANDYLWKPSASIHDRQRMLELATHESRHKERVMVDTLHSSESGKLSTIYTILEDFRNAFSDKHLYLLCDPDLVRLMCDEKQWPTEFVEKLFGIASLLVAAGNSHPDVRDVVHLGIMINRNPTLAAAHAAKRLWLLPDVTLDDSSDVARQCCREDESEYDGFGTPPKGSPQLRTLVSCLPLTVLTYIKRHHLYGAGGGEEASTA</sequence>
<keyword evidence="2" id="KW-0548">Nucleotidyltransferase</keyword>
<dbReference type="InterPro" id="IPR014729">
    <property type="entry name" value="Rossmann-like_a/b/a_fold"/>
</dbReference>
<dbReference type="AlphaFoldDB" id="A0A4Z1SKS0"/>
<protein>
    <submittedName>
        <fullName evidence="2">Nicotinamide-nucleotide adenylyltransferase</fullName>
    </submittedName>
</protein>
<dbReference type="Proteomes" id="UP000315496">
    <property type="component" value="Chromosome 5"/>
</dbReference>
<reference evidence="2 3" key="1">
    <citation type="submission" date="2019-05" db="EMBL/GenBank/DDBJ databases">
        <title>The compact genome of Giardia muris reveals important steps in the evolution of intestinal protozoan parasites.</title>
        <authorList>
            <person name="Xu F."/>
            <person name="Jimenez-Gonzalez A."/>
            <person name="Einarsson E."/>
            <person name="Astvaldsson A."/>
            <person name="Peirasmaki D."/>
            <person name="Eckmann L."/>
            <person name="Andersson J.O."/>
            <person name="Svard S.G."/>
            <person name="Jerlstrom-Hultqvist J."/>
        </authorList>
    </citation>
    <scope>NUCLEOTIDE SEQUENCE [LARGE SCALE GENOMIC DNA]</scope>
    <source>
        <strain evidence="2 3">Roberts-Thomson</strain>
    </source>
</reference>